<feature type="transmembrane region" description="Helical" evidence="4">
    <location>
        <begin position="96"/>
        <end position="115"/>
    </location>
</feature>
<evidence type="ECO:0000256" key="1">
    <source>
        <dbReference type="ARBA" id="ARBA00023015"/>
    </source>
</evidence>
<dbReference type="Pfam" id="PF12833">
    <property type="entry name" value="HTH_18"/>
    <property type="match status" value="1"/>
</dbReference>
<dbReference type="Proteomes" id="UP001501083">
    <property type="component" value="Unassembled WGS sequence"/>
</dbReference>
<sequence length="378" mass="42203">MAFWSLVFAIAAAQAVLLALALWRRPVNAGSNRVLAVWIGLIGFDLAVKAAWFHGPSATLFRPYRLAQLFPFFYGSFFYLYVRTLTQARGFVRRDALHLLPFALVLLLNLEVLLMPRAEVEALLARLAAGGRWPQSPRLDIALYMAGVSYVVAGLVVVRGYRRRLLQRRSDADRMSLHWIDVMAASQIVIWCIALAQWQFRIPWIDFPLIYGAVAAWVFAVGYLSLAQAPVLANEPAQAVRDVMVDDAPGTEDPRFPEVEARLAQLMARERLHREPALTIGEVARRSGYPEYLVSAVINRRFEGNFWAYVNRHRIEDARACLADPGDARTVLDIAYACGFTSKSTFNAAFKRETGETPTAYRARCATADAAAARTPPG</sequence>
<feature type="transmembrane region" description="Helical" evidence="4">
    <location>
        <begin position="179"/>
        <end position="198"/>
    </location>
</feature>
<keyword evidence="7" id="KW-1185">Reference proteome</keyword>
<dbReference type="InterPro" id="IPR020449">
    <property type="entry name" value="Tscrpt_reg_AraC-type_HTH"/>
</dbReference>
<gene>
    <name evidence="6" type="ORF">GCM10025759_34930</name>
</gene>
<feature type="domain" description="HTH araC/xylS-type" evidence="5">
    <location>
        <begin position="262"/>
        <end position="364"/>
    </location>
</feature>
<dbReference type="PROSITE" id="PS00041">
    <property type="entry name" value="HTH_ARAC_FAMILY_1"/>
    <property type="match status" value="1"/>
</dbReference>
<feature type="transmembrane region" description="Helical" evidence="4">
    <location>
        <begin position="66"/>
        <end position="84"/>
    </location>
</feature>
<keyword evidence="4" id="KW-1133">Transmembrane helix</keyword>
<keyword evidence="1" id="KW-0805">Transcription regulation</keyword>
<dbReference type="InterPro" id="IPR018062">
    <property type="entry name" value="HTH_AraC-typ_CS"/>
</dbReference>
<name>A0ABP9LV16_9GAMM</name>
<dbReference type="SMART" id="SM00342">
    <property type="entry name" value="HTH_ARAC"/>
    <property type="match status" value="1"/>
</dbReference>
<feature type="transmembrane region" description="Helical" evidence="4">
    <location>
        <begin position="141"/>
        <end position="158"/>
    </location>
</feature>
<keyword evidence="3" id="KW-0804">Transcription</keyword>
<dbReference type="PANTHER" id="PTHR43280:SF29">
    <property type="entry name" value="ARAC-FAMILY TRANSCRIPTIONAL REGULATOR"/>
    <property type="match status" value="1"/>
</dbReference>
<reference evidence="7" key="1">
    <citation type="journal article" date="2019" name="Int. J. Syst. Evol. Microbiol.">
        <title>The Global Catalogue of Microorganisms (GCM) 10K type strain sequencing project: providing services to taxonomists for standard genome sequencing and annotation.</title>
        <authorList>
            <consortium name="The Broad Institute Genomics Platform"/>
            <consortium name="The Broad Institute Genome Sequencing Center for Infectious Disease"/>
            <person name="Wu L."/>
            <person name="Ma J."/>
        </authorList>
    </citation>
    <scope>NUCLEOTIDE SEQUENCE [LARGE SCALE GENOMIC DNA]</scope>
    <source>
        <strain evidence="7">JCM 19212</strain>
    </source>
</reference>
<keyword evidence="4" id="KW-0812">Transmembrane</keyword>
<dbReference type="PRINTS" id="PR00032">
    <property type="entry name" value="HTHARAC"/>
</dbReference>
<dbReference type="InterPro" id="IPR018060">
    <property type="entry name" value="HTH_AraC"/>
</dbReference>
<dbReference type="PROSITE" id="PS01124">
    <property type="entry name" value="HTH_ARAC_FAMILY_2"/>
    <property type="match status" value="1"/>
</dbReference>
<evidence type="ECO:0000256" key="2">
    <source>
        <dbReference type="ARBA" id="ARBA00023125"/>
    </source>
</evidence>
<comment type="caution">
    <text evidence="6">The sequence shown here is derived from an EMBL/GenBank/DDBJ whole genome shotgun (WGS) entry which is preliminary data.</text>
</comment>
<dbReference type="SUPFAM" id="SSF46689">
    <property type="entry name" value="Homeodomain-like"/>
    <property type="match status" value="1"/>
</dbReference>
<feature type="transmembrane region" description="Helical" evidence="4">
    <location>
        <begin position="204"/>
        <end position="226"/>
    </location>
</feature>
<organism evidence="6 7">
    <name type="scientific">Lysobacter panacisoli</name>
    <dbReference type="NCBI Taxonomy" id="1255263"/>
    <lineage>
        <taxon>Bacteria</taxon>
        <taxon>Pseudomonadati</taxon>
        <taxon>Pseudomonadota</taxon>
        <taxon>Gammaproteobacteria</taxon>
        <taxon>Lysobacterales</taxon>
        <taxon>Lysobacteraceae</taxon>
        <taxon>Lysobacter</taxon>
    </lineage>
</organism>
<proteinExistence type="predicted"/>
<evidence type="ECO:0000256" key="3">
    <source>
        <dbReference type="ARBA" id="ARBA00023163"/>
    </source>
</evidence>
<dbReference type="PANTHER" id="PTHR43280">
    <property type="entry name" value="ARAC-FAMILY TRANSCRIPTIONAL REGULATOR"/>
    <property type="match status" value="1"/>
</dbReference>
<evidence type="ECO:0000256" key="4">
    <source>
        <dbReference type="SAM" id="Phobius"/>
    </source>
</evidence>
<dbReference type="InterPro" id="IPR009057">
    <property type="entry name" value="Homeodomain-like_sf"/>
</dbReference>
<evidence type="ECO:0000259" key="5">
    <source>
        <dbReference type="PROSITE" id="PS01124"/>
    </source>
</evidence>
<keyword evidence="2" id="KW-0238">DNA-binding</keyword>
<protein>
    <recommendedName>
        <fullName evidence="5">HTH araC/xylS-type domain-containing protein</fullName>
    </recommendedName>
</protein>
<dbReference type="RefSeq" id="WP_158983900.1">
    <property type="nucleotide sequence ID" value="NZ_BAABKY010000006.1"/>
</dbReference>
<feature type="transmembrane region" description="Helical" evidence="4">
    <location>
        <begin position="35"/>
        <end position="54"/>
    </location>
</feature>
<feature type="transmembrane region" description="Helical" evidence="4">
    <location>
        <begin position="6"/>
        <end position="23"/>
    </location>
</feature>
<dbReference type="Gene3D" id="1.10.10.60">
    <property type="entry name" value="Homeodomain-like"/>
    <property type="match status" value="1"/>
</dbReference>
<evidence type="ECO:0000313" key="6">
    <source>
        <dbReference type="EMBL" id="GAA5082772.1"/>
    </source>
</evidence>
<accession>A0ABP9LV16</accession>
<dbReference type="EMBL" id="BAABKY010000006">
    <property type="protein sequence ID" value="GAA5082772.1"/>
    <property type="molecule type" value="Genomic_DNA"/>
</dbReference>
<keyword evidence="4" id="KW-0472">Membrane</keyword>
<evidence type="ECO:0000313" key="7">
    <source>
        <dbReference type="Proteomes" id="UP001501083"/>
    </source>
</evidence>